<dbReference type="AlphaFoldDB" id="A0A0K2T026"/>
<feature type="binding site" evidence="8">
    <location>
        <position position="40"/>
    </location>
    <ligand>
        <name>Na(+)</name>
        <dbReference type="ChEBI" id="CHEBI:29101"/>
        <label>1</label>
    </ligand>
</feature>
<comment type="subcellular location">
    <subcellularLocation>
        <location evidence="1">Membrane</location>
        <topology evidence="1">Multi-pass membrane protein</topology>
    </subcellularLocation>
</comment>
<feature type="binding site" evidence="8">
    <location>
        <position position="425"/>
    </location>
    <ligand>
        <name>Na(+)</name>
        <dbReference type="ChEBI" id="CHEBI:29101"/>
        <label>1</label>
    </ligand>
</feature>
<keyword evidence="8" id="KW-0479">Metal-binding</keyword>
<feature type="binding site" evidence="8">
    <location>
        <position position="47"/>
    </location>
    <ligand>
        <name>Na(+)</name>
        <dbReference type="ChEBI" id="CHEBI:29101"/>
        <label>1</label>
    </ligand>
</feature>
<feature type="transmembrane region" description="Helical" evidence="10">
    <location>
        <begin position="103"/>
        <end position="134"/>
    </location>
</feature>
<proteinExistence type="inferred from homology"/>
<comment type="similarity">
    <text evidence="2 9">Belongs to the sodium:neurotransmitter symporter (SNF) (TC 2.A.22) family.</text>
</comment>
<keyword evidence="4 9" id="KW-0812">Transmembrane</keyword>
<keyword evidence="7 10" id="KW-0472">Membrane</keyword>
<feature type="transmembrane region" description="Helical" evidence="10">
    <location>
        <begin position="409"/>
        <end position="438"/>
    </location>
</feature>
<keyword evidence="6 10" id="KW-1133">Transmembrane helix</keyword>
<dbReference type="PROSITE" id="PS50267">
    <property type="entry name" value="NA_NEUROTRAN_SYMP_3"/>
    <property type="match status" value="1"/>
</dbReference>
<dbReference type="PANTHER" id="PTHR11616">
    <property type="entry name" value="SODIUM/CHLORIDE DEPENDENT TRANSPORTER"/>
    <property type="match status" value="1"/>
</dbReference>
<dbReference type="PANTHER" id="PTHR11616:SF236">
    <property type="entry name" value="TRANSPORTER"/>
    <property type="match status" value="1"/>
</dbReference>
<feature type="transmembrane region" description="Helical" evidence="10">
    <location>
        <begin position="34"/>
        <end position="51"/>
    </location>
</feature>
<dbReference type="Pfam" id="PF00209">
    <property type="entry name" value="SNF"/>
    <property type="match status" value="1"/>
</dbReference>
<evidence type="ECO:0000256" key="1">
    <source>
        <dbReference type="ARBA" id="ARBA00004141"/>
    </source>
</evidence>
<evidence type="ECO:0000256" key="9">
    <source>
        <dbReference type="RuleBase" id="RU003732"/>
    </source>
</evidence>
<feature type="binding site" evidence="8">
    <location>
        <position position="304"/>
    </location>
    <ligand>
        <name>Na(+)</name>
        <dbReference type="ChEBI" id="CHEBI:29101"/>
        <label>1</label>
    </ligand>
</feature>
<feature type="transmembrane region" description="Helical" evidence="10">
    <location>
        <begin position="528"/>
        <end position="546"/>
    </location>
</feature>
<dbReference type="PRINTS" id="PR00176">
    <property type="entry name" value="NANEUSMPORT"/>
</dbReference>
<evidence type="ECO:0000256" key="4">
    <source>
        <dbReference type="ARBA" id="ARBA00022692"/>
    </source>
</evidence>
<keyword evidence="5 9" id="KW-0769">Symport</keyword>
<dbReference type="SUPFAM" id="SSF161070">
    <property type="entry name" value="SNF-like"/>
    <property type="match status" value="1"/>
</dbReference>
<dbReference type="GO" id="GO:0046872">
    <property type="term" value="F:metal ion binding"/>
    <property type="evidence" value="ECO:0007669"/>
    <property type="project" value="UniProtKB-KW"/>
</dbReference>
<keyword evidence="8" id="KW-0915">Sodium</keyword>
<dbReference type="PROSITE" id="PS00610">
    <property type="entry name" value="NA_NEUROTRAN_SYMP_1"/>
    <property type="match status" value="1"/>
</dbReference>
<keyword evidence="3 9" id="KW-0813">Transport</keyword>
<feature type="transmembrane region" description="Helical" evidence="10">
    <location>
        <begin position="187"/>
        <end position="206"/>
    </location>
</feature>
<accession>A0A0K2T026</accession>
<feature type="binding site" evidence="8">
    <location>
        <position position="272"/>
    </location>
    <ligand>
        <name>Na(+)</name>
        <dbReference type="ChEBI" id="CHEBI:29101"/>
        <label>1</label>
    </ligand>
</feature>
<dbReference type="GO" id="GO:0005886">
    <property type="term" value="C:plasma membrane"/>
    <property type="evidence" value="ECO:0007669"/>
    <property type="project" value="TreeGrafter"/>
</dbReference>
<sequence length="671" mass="75341">MSNKEECETEDFDERFLESGKETERAQWSDSRQFFLTILGFCVGLGNIWRFPYLCQQNGGGAFIIPFIIMMILEGMPLLLLELGMGQRLRTGSLGVWSSVRPWLGGIGFGSAVISTLVGLYYNVIIAWCIYYLFNSFGTSLTWASCPMDPLFPNTTVRECEISSETQYFWYRNTLDITPSIEINGGIRWWMLICLIISWLLIYAIISKGIQSSGKVVYFTALFPYLVLTIFFIRGITLNGAVDGLVHMFYPKLEKLIEPRVWLDAANQVFYSFGLAFGSFISFGSYNPPEKNIVRDVYRITVCNTLTAVYGCAVVFSILGFKARHLFDKCMEHDISTLVHIIEAWKDRNVNSITENEYLGIMVSHGFNASHLELRNCSMEKELNQAAEGTGLAFIVMADVFTMLPGAPFWSILFFSMLLSLGIGSQIGILEGVIGIIFDVPQFKNVKKPILTGITCICMFSIGTLFVTGAGEYWVTLFDSYGALGLTLIALTEIIVVMYVYGHKKFTQDIKMMTGVTPGPYWQASWRFAAPLVLSMVLIMSIYSQIKNTPTYNAWNKELGKGVKVEFPNWTMVIALFLALMSILPIILYGFLNKFFGFSVFGSKSFPRINTSASNQPMLGENSFKEYHDILKSNTNSTDEEDSSSDDRGIVVNEDNSTLGLSILKDPAILQ</sequence>
<protein>
    <recommendedName>
        <fullName evidence="9">Transporter</fullName>
    </recommendedName>
</protein>
<evidence type="ECO:0000256" key="7">
    <source>
        <dbReference type="ARBA" id="ARBA00023136"/>
    </source>
</evidence>
<evidence type="ECO:0000256" key="3">
    <source>
        <dbReference type="ARBA" id="ARBA00022448"/>
    </source>
</evidence>
<dbReference type="NCBIfam" id="NF037979">
    <property type="entry name" value="Na_transp"/>
    <property type="match status" value="1"/>
</dbReference>
<feature type="binding site" evidence="8">
    <location>
        <position position="43"/>
    </location>
    <ligand>
        <name>Na(+)</name>
        <dbReference type="ChEBI" id="CHEBI:29101"/>
        <label>1</label>
    </ligand>
</feature>
<feature type="transmembrane region" description="Helical" evidence="10">
    <location>
        <begin position="269"/>
        <end position="286"/>
    </location>
</feature>
<dbReference type="GO" id="GO:0015187">
    <property type="term" value="F:glycine transmembrane transporter activity"/>
    <property type="evidence" value="ECO:0007669"/>
    <property type="project" value="TreeGrafter"/>
</dbReference>
<feature type="transmembrane region" description="Helical" evidence="10">
    <location>
        <begin position="63"/>
        <end position="83"/>
    </location>
</feature>
<name>A0A0K2T026_LEPSM</name>
<dbReference type="InterPro" id="IPR000175">
    <property type="entry name" value="Na/ntran_symport"/>
</dbReference>
<feature type="binding site" evidence="8">
    <location>
        <position position="421"/>
    </location>
    <ligand>
        <name>Na(+)</name>
        <dbReference type="ChEBI" id="CHEBI:29101"/>
        <label>1</label>
    </ligand>
</feature>
<dbReference type="GO" id="GO:0005283">
    <property type="term" value="F:amino acid:sodium symporter activity"/>
    <property type="evidence" value="ECO:0007669"/>
    <property type="project" value="TreeGrafter"/>
</dbReference>
<evidence type="ECO:0000256" key="10">
    <source>
        <dbReference type="SAM" id="Phobius"/>
    </source>
</evidence>
<reference evidence="11" key="1">
    <citation type="submission" date="2014-05" db="EMBL/GenBank/DDBJ databases">
        <authorList>
            <person name="Chronopoulou M."/>
        </authorList>
    </citation>
    <scope>NUCLEOTIDE SEQUENCE</scope>
    <source>
        <tissue evidence="11">Whole organism</tissue>
    </source>
</reference>
<evidence type="ECO:0000256" key="8">
    <source>
        <dbReference type="PIRSR" id="PIRSR600175-1"/>
    </source>
</evidence>
<evidence type="ECO:0000256" key="5">
    <source>
        <dbReference type="ARBA" id="ARBA00022847"/>
    </source>
</evidence>
<dbReference type="GO" id="GO:0089718">
    <property type="term" value="P:amino acid import across plasma membrane"/>
    <property type="evidence" value="ECO:0007669"/>
    <property type="project" value="TreeGrafter"/>
</dbReference>
<dbReference type="InterPro" id="IPR037272">
    <property type="entry name" value="SNS_sf"/>
</dbReference>
<evidence type="ECO:0000256" key="6">
    <source>
        <dbReference type="ARBA" id="ARBA00022989"/>
    </source>
</evidence>
<evidence type="ECO:0000256" key="2">
    <source>
        <dbReference type="ARBA" id="ARBA00006459"/>
    </source>
</evidence>
<feature type="transmembrane region" description="Helical" evidence="10">
    <location>
        <begin position="218"/>
        <end position="242"/>
    </location>
</feature>
<feature type="transmembrane region" description="Helical" evidence="10">
    <location>
        <begin position="570"/>
        <end position="592"/>
    </location>
</feature>
<dbReference type="OrthoDB" id="6581954at2759"/>
<evidence type="ECO:0000313" key="11">
    <source>
        <dbReference type="EMBL" id="CDW19369.1"/>
    </source>
</evidence>
<organism evidence="11">
    <name type="scientific">Lepeophtheirus salmonis</name>
    <name type="common">Salmon louse</name>
    <name type="synonym">Caligus salmonis</name>
    <dbReference type="NCBI Taxonomy" id="72036"/>
    <lineage>
        <taxon>Eukaryota</taxon>
        <taxon>Metazoa</taxon>
        <taxon>Ecdysozoa</taxon>
        <taxon>Arthropoda</taxon>
        <taxon>Crustacea</taxon>
        <taxon>Multicrustacea</taxon>
        <taxon>Hexanauplia</taxon>
        <taxon>Copepoda</taxon>
        <taxon>Siphonostomatoida</taxon>
        <taxon>Caligidae</taxon>
        <taxon>Lepeophtheirus</taxon>
    </lineage>
</organism>
<feature type="transmembrane region" description="Helical" evidence="10">
    <location>
        <begin position="450"/>
        <end position="475"/>
    </location>
</feature>
<feature type="transmembrane region" description="Helical" evidence="10">
    <location>
        <begin position="481"/>
        <end position="502"/>
    </location>
</feature>
<dbReference type="EMBL" id="HACA01002008">
    <property type="protein sequence ID" value="CDW19369.1"/>
    <property type="molecule type" value="Transcribed_RNA"/>
</dbReference>
<dbReference type="GO" id="GO:0015179">
    <property type="term" value="F:L-amino acid transmembrane transporter activity"/>
    <property type="evidence" value="ECO:0007669"/>
    <property type="project" value="TreeGrafter"/>
</dbReference>
<feature type="transmembrane region" description="Helical" evidence="10">
    <location>
        <begin position="298"/>
        <end position="321"/>
    </location>
</feature>